<evidence type="ECO:0000313" key="4">
    <source>
        <dbReference type="Proteomes" id="UP000179157"/>
    </source>
</evidence>
<evidence type="ECO:0000313" key="3">
    <source>
        <dbReference type="EMBL" id="OGF56860.1"/>
    </source>
</evidence>
<dbReference type="EMBL" id="MFGX01000024">
    <property type="protein sequence ID" value="OGF56860.1"/>
    <property type="molecule type" value="Genomic_DNA"/>
</dbReference>
<dbReference type="Pfam" id="PF00534">
    <property type="entry name" value="Glycos_transf_1"/>
    <property type="match status" value="1"/>
</dbReference>
<dbReference type="Pfam" id="PF13439">
    <property type="entry name" value="Glyco_transf_4"/>
    <property type="match status" value="1"/>
</dbReference>
<proteinExistence type="predicted"/>
<dbReference type="GO" id="GO:0016757">
    <property type="term" value="F:glycosyltransferase activity"/>
    <property type="evidence" value="ECO:0007669"/>
    <property type="project" value="InterPro"/>
</dbReference>
<dbReference type="Proteomes" id="UP000179157">
    <property type="component" value="Unassembled WGS sequence"/>
</dbReference>
<gene>
    <name evidence="3" type="ORF">A2Z21_08740</name>
</gene>
<dbReference type="InterPro" id="IPR001296">
    <property type="entry name" value="Glyco_trans_1"/>
</dbReference>
<accession>A0A1F5V0D1</accession>
<dbReference type="PANTHER" id="PTHR45947">
    <property type="entry name" value="SULFOQUINOVOSYL TRANSFERASE SQD2"/>
    <property type="match status" value="1"/>
</dbReference>
<comment type="caution">
    <text evidence="3">The sequence shown here is derived from an EMBL/GenBank/DDBJ whole genome shotgun (WGS) entry which is preliminary data.</text>
</comment>
<feature type="domain" description="Glycosyltransferase subfamily 4-like N-terminal" evidence="2">
    <location>
        <begin position="42"/>
        <end position="142"/>
    </location>
</feature>
<evidence type="ECO:0000259" key="1">
    <source>
        <dbReference type="Pfam" id="PF00534"/>
    </source>
</evidence>
<feature type="domain" description="Glycosyl transferase family 1" evidence="1">
    <location>
        <begin position="159"/>
        <end position="309"/>
    </location>
</feature>
<dbReference type="InterPro" id="IPR050194">
    <property type="entry name" value="Glycosyltransferase_grp1"/>
</dbReference>
<dbReference type="STRING" id="1817864.A2Z21_08740"/>
<organism evidence="3 4">
    <name type="scientific">Fraserbacteria sp. (strain RBG_16_55_9)</name>
    <dbReference type="NCBI Taxonomy" id="1817864"/>
    <lineage>
        <taxon>Bacteria</taxon>
        <taxon>Candidatus Fraseribacteriota</taxon>
    </lineage>
</organism>
<dbReference type="AlphaFoldDB" id="A0A1F5V0D1"/>
<evidence type="ECO:0000259" key="2">
    <source>
        <dbReference type="Pfam" id="PF13439"/>
    </source>
</evidence>
<protein>
    <recommendedName>
        <fullName evidence="5">Glycosyltransferase subfamily 4-like N-terminal domain-containing protein</fullName>
    </recommendedName>
</protein>
<dbReference type="SUPFAM" id="SSF53756">
    <property type="entry name" value="UDP-Glycosyltransferase/glycogen phosphorylase"/>
    <property type="match status" value="1"/>
</dbReference>
<dbReference type="PANTHER" id="PTHR45947:SF3">
    <property type="entry name" value="SULFOQUINOVOSYL TRANSFERASE SQD2"/>
    <property type="match status" value="1"/>
</dbReference>
<name>A0A1F5V0D1_FRAXR</name>
<dbReference type="CDD" id="cd03801">
    <property type="entry name" value="GT4_PimA-like"/>
    <property type="match status" value="1"/>
</dbReference>
<dbReference type="Gene3D" id="3.40.50.2000">
    <property type="entry name" value="Glycogen Phosphorylase B"/>
    <property type="match status" value="2"/>
</dbReference>
<sequence length="368" mass="42422">MRVCLYLEAENAVARSGFKRAFDSHKQALQLAGVNVTTEPSEEGYQLLHLHAFGPKSFYYLNKAKREGVKAVVHAHSVGAHDFRDSYTMSNLIAPLYEKYLTFFYEQSDVLFTPSEFARTLLRQVGLAKRIEVVSNGVNQERFRFSPVKRQLYRKRYGLKRFTVFSAGNIIPRKGIVDFIRVADRLPQFDFIWYGHRWSKAIVFHPEMDKYVDERPFNMIMPGYVADNPGAFSAGDVLFFSSHTETQGMVILEAASLGRPLIVRDLPEYEDWLIDGVNCLKGRTESDFVEYLRRLESDEVLYRQLSKGALELAKEHSLDVVGQRLKALYRSVLEQPSRPSRSLREAEPSLKSQSLVTRYDDFRRHSVL</sequence>
<evidence type="ECO:0008006" key="5">
    <source>
        <dbReference type="Google" id="ProtNLM"/>
    </source>
</evidence>
<reference evidence="3 4" key="1">
    <citation type="journal article" date="2016" name="Nat. Commun.">
        <title>Thousands of microbial genomes shed light on interconnected biogeochemical processes in an aquifer system.</title>
        <authorList>
            <person name="Anantharaman K."/>
            <person name="Brown C.T."/>
            <person name="Hug L.A."/>
            <person name="Sharon I."/>
            <person name="Castelle C.J."/>
            <person name="Probst A.J."/>
            <person name="Thomas B.C."/>
            <person name="Singh A."/>
            <person name="Wilkins M.J."/>
            <person name="Karaoz U."/>
            <person name="Brodie E.L."/>
            <person name="Williams K.H."/>
            <person name="Hubbard S.S."/>
            <person name="Banfield J.F."/>
        </authorList>
    </citation>
    <scope>NUCLEOTIDE SEQUENCE [LARGE SCALE GENOMIC DNA]</scope>
    <source>
        <strain evidence="4">RBG_16_55_9</strain>
    </source>
</reference>
<dbReference type="InterPro" id="IPR028098">
    <property type="entry name" value="Glyco_trans_4-like_N"/>
</dbReference>